<evidence type="ECO:0000256" key="4">
    <source>
        <dbReference type="ARBA" id="ARBA00022989"/>
    </source>
</evidence>
<evidence type="ECO:0000256" key="1">
    <source>
        <dbReference type="ARBA" id="ARBA00004651"/>
    </source>
</evidence>
<dbReference type="AlphaFoldDB" id="A0A6N7YR59"/>
<dbReference type="OrthoDB" id="3814140at2"/>
<feature type="region of interest" description="Disordered" evidence="6">
    <location>
        <begin position="374"/>
        <end position="393"/>
    </location>
</feature>
<feature type="transmembrane region" description="Helical" evidence="7">
    <location>
        <begin position="6"/>
        <end position="27"/>
    </location>
</feature>
<evidence type="ECO:0000313" key="8">
    <source>
        <dbReference type="EMBL" id="MTD54462.1"/>
    </source>
</evidence>
<dbReference type="EMBL" id="WMBA01000012">
    <property type="protein sequence ID" value="MTD54462.1"/>
    <property type="molecule type" value="Genomic_DNA"/>
</dbReference>
<keyword evidence="3 7" id="KW-0812">Transmembrane</keyword>
<feature type="transmembrane region" description="Helical" evidence="7">
    <location>
        <begin position="221"/>
        <end position="240"/>
    </location>
</feature>
<dbReference type="CDD" id="cd06173">
    <property type="entry name" value="MFS_MefA_like"/>
    <property type="match status" value="1"/>
</dbReference>
<keyword evidence="2" id="KW-1003">Cell membrane</keyword>
<feature type="compositionally biased region" description="Basic and acidic residues" evidence="6">
    <location>
        <begin position="375"/>
        <end position="387"/>
    </location>
</feature>
<gene>
    <name evidence="8" type="ORF">GKO32_10810</name>
</gene>
<accession>A0A6N7YR59</accession>
<dbReference type="PANTHER" id="PTHR23513:SF11">
    <property type="entry name" value="STAPHYLOFERRIN A TRANSPORTER"/>
    <property type="match status" value="1"/>
</dbReference>
<feature type="transmembrane region" description="Helical" evidence="7">
    <location>
        <begin position="109"/>
        <end position="128"/>
    </location>
</feature>
<keyword evidence="9" id="KW-1185">Reference proteome</keyword>
<feature type="transmembrane region" description="Helical" evidence="7">
    <location>
        <begin position="74"/>
        <end position="97"/>
    </location>
</feature>
<reference evidence="8 9" key="1">
    <citation type="submission" date="2019-11" db="EMBL/GenBank/DDBJ databases">
        <title>Draft genome of Amycolatopsis RM579.</title>
        <authorList>
            <person name="Duangmal K."/>
            <person name="Mingma R."/>
        </authorList>
    </citation>
    <scope>NUCLEOTIDE SEQUENCE [LARGE SCALE GENOMIC DNA]</scope>
    <source>
        <strain evidence="8 9">RM579</strain>
    </source>
</reference>
<name>A0A6N7YR59_9PSEU</name>
<sequence>MVALNLFVYQLTGSALTMGLFLLVRLGSGAVTGLTAGRLLYRLPHRRIMVWTSTVQAAVLVVLVMVPAPARLPVLFASATVGGCGSTLFLVALRSAIPDLVGQDQRDPANSLIVVARSLGMVAGFASAPPVISWQGYPVAFLVDAGTFVVCAFACLSIPAVTRPEPRPTPARTWSGPVLPKLGLLLVMVIGLRALDAFGSASHNAALPVYSAADHADPAAFAGRFLALWAIGNIIVQQAVRGYRKRRGHGPGLRGFAGGTVLMSAAFILAFTGLPLVLTAVIAVAAGCADGLTEVSYSGYLQRFSGPARDRAFGLSATAENTGFGLGMLACSVLLDRCPPVTVVAASHGAAILAVLLLCTGFAWHTRKRARRARGYVDRPHRDHRDVAQVPGG</sequence>
<evidence type="ECO:0000256" key="2">
    <source>
        <dbReference type="ARBA" id="ARBA00022475"/>
    </source>
</evidence>
<evidence type="ECO:0000313" key="9">
    <source>
        <dbReference type="Proteomes" id="UP000440096"/>
    </source>
</evidence>
<feature type="transmembrane region" description="Helical" evidence="7">
    <location>
        <begin position="48"/>
        <end position="68"/>
    </location>
</feature>
<dbReference type="Gene3D" id="1.20.1250.20">
    <property type="entry name" value="MFS general substrate transporter like domains"/>
    <property type="match status" value="1"/>
</dbReference>
<keyword evidence="5 7" id="KW-0472">Membrane</keyword>
<dbReference type="PANTHER" id="PTHR23513">
    <property type="entry name" value="INTEGRAL MEMBRANE EFFLUX PROTEIN-RELATED"/>
    <property type="match status" value="1"/>
</dbReference>
<feature type="transmembrane region" description="Helical" evidence="7">
    <location>
        <begin position="182"/>
        <end position="201"/>
    </location>
</feature>
<evidence type="ECO:0000256" key="7">
    <source>
        <dbReference type="SAM" id="Phobius"/>
    </source>
</evidence>
<organism evidence="8 9">
    <name type="scientific">Amycolatopsis pithecellobii</name>
    <dbReference type="NCBI Taxonomy" id="664692"/>
    <lineage>
        <taxon>Bacteria</taxon>
        <taxon>Bacillati</taxon>
        <taxon>Actinomycetota</taxon>
        <taxon>Actinomycetes</taxon>
        <taxon>Pseudonocardiales</taxon>
        <taxon>Pseudonocardiaceae</taxon>
        <taxon>Amycolatopsis</taxon>
    </lineage>
</organism>
<dbReference type="InterPro" id="IPR036259">
    <property type="entry name" value="MFS_trans_sf"/>
</dbReference>
<evidence type="ECO:0000256" key="3">
    <source>
        <dbReference type="ARBA" id="ARBA00022692"/>
    </source>
</evidence>
<dbReference type="GO" id="GO:0022857">
    <property type="term" value="F:transmembrane transporter activity"/>
    <property type="evidence" value="ECO:0007669"/>
    <property type="project" value="InterPro"/>
</dbReference>
<feature type="transmembrane region" description="Helical" evidence="7">
    <location>
        <begin position="341"/>
        <end position="364"/>
    </location>
</feature>
<dbReference type="GO" id="GO:0005886">
    <property type="term" value="C:plasma membrane"/>
    <property type="evidence" value="ECO:0007669"/>
    <property type="project" value="UniProtKB-SubCell"/>
</dbReference>
<comment type="subcellular location">
    <subcellularLocation>
        <location evidence="1">Cell membrane</location>
        <topology evidence="1">Multi-pass membrane protein</topology>
    </subcellularLocation>
</comment>
<dbReference type="Pfam" id="PF07690">
    <property type="entry name" value="MFS_1"/>
    <property type="match status" value="1"/>
</dbReference>
<dbReference type="Proteomes" id="UP000440096">
    <property type="component" value="Unassembled WGS sequence"/>
</dbReference>
<comment type="caution">
    <text evidence="8">The sequence shown here is derived from an EMBL/GenBank/DDBJ whole genome shotgun (WGS) entry which is preliminary data.</text>
</comment>
<proteinExistence type="predicted"/>
<feature type="transmembrane region" description="Helical" evidence="7">
    <location>
        <begin position="140"/>
        <end position="161"/>
    </location>
</feature>
<evidence type="ECO:0000256" key="6">
    <source>
        <dbReference type="SAM" id="MobiDB-lite"/>
    </source>
</evidence>
<dbReference type="InterPro" id="IPR011701">
    <property type="entry name" value="MFS"/>
</dbReference>
<protein>
    <submittedName>
        <fullName evidence="8">MFS transporter</fullName>
    </submittedName>
</protein>
<keyword evidence="4 7" id="KW-1133">Transmembrane helix</keyword>
<dbReference type="SUPFAM" id="SSF103473">
    <property type="entry name" value="MFS general substrate transporter"/>
    <property type="match status" value="1"/>
</dbReference>
<evidence type="ECO:0000256" key="5">
    <source>
        <dbReference type="ARBA" id="ARBA00023136"/>
    </source>
</evidence>